<accession>A0ABS0SCZ5</accession>
<evidence type="ECO:0000256" key="2">
    <source>
        <dbReference type="ARBA" id="ARBA00034247"/>
    </source>
</evidence>
<protein>
    <recommendedName>
        <fullName evidence="1">diguanylate cyclase</fullName>
        <ecNumber evidence="1">2.7.7.65</ecNumber>
    </recommendedName>
</protein>
<evidence type="ECO:0000259" key="3">
    <source>
        <dbReference type="PROSITE" id="PS50887"/>
    </source>
</evidence>
<sequence>MSYRLLLKQTSQLARKANTDPMTGLLNRRSFIEQFETARAHKVTGSFIMADVDDLKMINDQYGHLAGDDAIISVAEALKTVLGEESLIARVGGDEFCAFVPGGVWDVEGMRTAVNVEAARFFQQRGGTSHLHPSVSIGHQACKQNLSFRELVEKTDGSLYSKKRSRSVVAEDIPTRS</sequence>
<keyword evidence="5" id="KW-1185">Reference proteome</keyword>
<evidence type="ECO:0000256" key="1">
    <source>
        <dbReference type="ARBA" id="ARBA00012528"/>
    </source>
</evidence>
<evidence type="ECO:0000313" key="5">
    <source>
        <dbReference type="Proteomes" id="UP000601789"/>
    </source>
</evidence>
<dbReference type="NCBIfam" id="TIGR00254">
    <property type="entry name" value="GGDEF"/>
    <property type="match status" value="1"/>
</dbReference>
<dbReference type="CDD" id="cd01949">
    <property type="entry name" value="GGDEF"/>
    <property type="match status" value="1"/>
</dbReference>
<proteinExistence type="predicted"/>
<dbReference type="InterPro" id="IPR000160">
    <property type="entry name" value="GGDEF_dom"/>
</dbReference>
<dbReference type="EMBL" id="JADGMQ010000006">
    <property type="protein sequence ID" value="MBI1621169.1"/>
    <property type="molecule type" value="Genomic_DNA"/>
</dbReference>
<dbReference type="Gene3D" id="3.30.70.270">
    <property type="match status" value="1"/>
</dbReference>
<reference evidence="4 5" key="1">
    <citation type="submission" date="2020-10" db="EMBL/GenBank/DDBJ databases">
        <title>Aquamicrobium zhengzhouensis sp. nov., a exopolysaccharide producing bacterium isolated from farmland soil.</title>
        <authorList>
            <person name="Wang X."/>
        </authorList>
    </citation>
    <scope>NUCLEOTIDE SEQUENCE [LARGE SCALE GENOMIC DNA]</scope>
    <source>
        <strain evidence="5">cd-1</strain>
    </source>
</reference>
<comment type="caution">
    <text evidence="4">The sequence shown here is derived from an EMBL/GenBank/DDBJ whole genome shotgun (WGS) entry which is preliminary data.</text>
</comment>
<feature type="domain" description="GGDEF" evidence="3">
    <location>
        <begin position="43"/>
        <end position="172"/>
    </location>
</feature>
<organism evidence="4 5">
    <name type="scientific">Aquamicrobium zhengzhouense</name>
    <dbReference type="NCBI Taxonomy" id="2781738"/>
    <lineage>
        <taxon>Bacteria</taxon>
        <taxon>Pseudomonadati</taxon>
        <taxon>Pseudomonadota</taxon>
        <taxon>Alphaproteobacteria</taxon>
        <taxon>Hyphomicrobiales</taxon>
        <taxon>Phyllobacteriaceae</taxon>
        <taxon>Aquamicrobium</taxon>
    </lineage>
</organism>
<dbReference type="Pfam" id="PF00990">
    <property type="entry name" value="GGDEF"/>
    <property type="match status" value="1"/>
</dbReference>
<dbReference type="EC" id="2.7.7.65" evidence="1"/>
<name>A0ABS0SCZ5_9HYPH</name>
<dbReference type="Proteomes" id="UP000601789">
    <property type="component" value="Unassembled WGS sequence"/>
</dbReference>
<gene>
    <name evidence="4" type="ORF">IOD40_10895</name>
</gene>
<dbReference type="InterPro" id="IPR029787">
    <property type="entry name" value="Nucleotide_cyclase"/>
</dbReference>
<dbReference type="SUPFAM" id="SSF55073">
    <property type="entry name" value="Nucleotide cyclase"/>
    <property type="match status" value="1"/>
</dbReference>
<dbReference type="SMART" id="SM00267">
    <property type="entry name" value="GGDEF"/>
    <property type="match status" value="1"/>
</dbReference>
<dbReference type="PANTHER" id="PTHR45138:SF9">
    <property type="entry name" value="DIGUANYLATE CYCLASE DGCM-RELATED"/>
    <property type="match status" value="1"/>
</dbReference>
<evidence type="ECO:0000313" key="4">
    <source>
        <dbReference type="EMBL" id="MBI1621169.1"/>
    </source>
</evidence>
<dbReference type="InterPro" id="IPR043128">
    <property type="entry name" value="Rev_trsase/Diguanyl_cyclase"/>
</dbReference>
<dbReference type="InterPro" id="IPR050469">
    <property type="entry name" value="Diguanylate_Cyclase"/>
</dbReference>
<dbReference type="PANTHER" id="PTHR45138">
    <property type="entry name" value="REGULATORY COMPONENTS OF SENSORY TRANSDUCTION SYSTEM"/>
    <property type="match status" value="1"/>
</dbReference>
<comment type="catalytic activity">
    <reaction evidence="2">
        <text>2 GTP = 3',3'-c-di-GMP + 2 diphosphate</text>
        <dbReference type="Rhea" id="RHEA:24898"/>
        <dbReference type="ChEBI" id="CHEBI:33019"/>
        <dbReference type="ChEBI" id="CHEBI:37565"/>
        <dbReference type="ChEBI" id="CHEBI:58805"/>
        <dbReference type="EC" id="2.7.7.65"/>
    </reaction>
</comment>
<dbReference type="PROSITE" id="PS50887">
    <property type="entry name" value="GGDEF"/>
    <property type="match status" value="1"/>
</dbReference>